<keyword evidence="4" id="KW-0274">FAD</keyword>
<name>A0ABW6PJ37_9NOCA</name>
<keyword evidence="5" id="KW-0560">Oxidoreductase</keyword>
<comment type="caution">
    <text evidence="7">The sequence shown here is derived from an EMBL/GenBank/DDBJ whole genome shotgun (WGS) entry which is preliminary data.</text>
</comment>
<dbReference type="Pfam" id="PF08031">
    <property type="entry name" value="BBE"/>
    <property type="match status" value="1"/>
</dbReference>
<dbReference type="Gene3D" id="3.30.465.10">
    <property type="match status" value="1"/>
</dbReference>
<evidence type="ECO:0000313" key="8">
    <source>
        <dbReference type="Proteomes" id="UP001601444"/>
    </source>
</evidence>
<dbReference type="Pfam" id="PF01565">
    <property type="entry name" value="FAD_binding_4"/>
    <property type="match status" value="1"/>
</dbReference>
<dbReference type="PANTHER" id="PTHR42973">
    <property type="entry name" value="BINDING OXIDOREDUCTASE, PUTATIVE (AFU_ORTHOLOGUE AFUA_1G17690)-RELATED"/>
    <property type="match status" value="1"/>
</dbReference>
<evidence type="ECO:0000256" key="2">
    <source>
        <dbReference type="ARBA" id="ARBA00005466"/>
    </source>
</evidence>
<dbReference type="PROSITE" id="PS51387">
    <property type="entry name" value="FAD_PCMH"/>
    <property type="match status" value="1"/>
</dbReference>
<dbReference type="RefSeq" id="WP_387699338.1">
    <property type="nucleotide sequence ID" value="NZ_JBIAMX010000003.1"/>
</dbReference>
<dbReference type="InterPro" id="IPR016166">
    <property type="entry name" value="FAD-bd_PCMH"/>
</dbReference>
<sequence length="452" mass="49014">MRAAVGIAAGDSAPIAVRAGGHGFADLVDDARNRTLLDLGRLREVRWDSEYRAFSVDAGAQLGPVTDRLLNQWGVTLPAGICRGVGAGGHFSGGGYGPLSRRFGLVADHLHGVEVVTVDTDGRARLTVATADGPETDLWWAHTGGRGGNFGVVTRYLLRSRDSDGADPARALPTAPGRMLHTRLLLPVATADSFVRFVGNYLRFFAAHSAPDDPFTGLYAPLHIRPGFAGPSDVLIILDADRPGAHDRLTEFVAALADGVFPGPVLQPVAESGYGDTVSQVYYAAGMPGFRVKAKAAYLRRPLTDDQLATLHRHLADLRFLGESQLEFLPFGGAVNSTAEEATAFPVRDSFMTMLIHAAWRAPQDDERHLAWARGLFGDVFASTGGVPVPGEDYGGCYINYPDPDIADPRWNTSGVPWHAFYYRANYERLRRIKARWDPGTVFQHRLSLDRA</sequence>
<evidence type="ECO:0000256" key="1">
    <source>
        <dbReference type="ARBA" id="ARBA00001974"/>
    </source>
</evidence>
<keyword evidence="8" id="KW-1185">Reference proteome</keyword>
<evidence type="ECO:0000256" key="3">
    <source>
        <dbReference type="ARBA" id="ARBA00022630"/>
    </source>
</evidence>
<dbReference type="InterPro" id="IPR050416">
    <property type="entry name" value="FAD-linked_Oxidoreductase"/>
</dbReference>
<dbReference type="Gene3D" id="3.40.462.20">
    <property type="match status" value="1"/>
</dbReference>
<dbReference type="EMBL" id="JBIAMX010000003">
    <property type="protein sequence ID" value="MFF0542401.1"/>
    <property type="molecule type" value="Genomic_DNA"/>
</dbReference>
<evidence type="ECO:0000256" key="5">
    <source>
        <dbReference type="ARBA" id="ARBA00023002"/>
    </source>
</evidence>
<dbReference type="InterPro" id="IPR006094">
    <property type="entry name" value="Oxid_FAD_bind_N"/>
</dbReference>
<accession>A0ABW6PJ37</accession>
<feature type="domain" description="FAD-binding PCMH-type" evidence="6">
    <location>
        <begin position="1"/>
        <end position="163"/>
    </location>
</feature>
<evidence type="ECO:0000256" key="4">
    <source>
        <dbReference type="ARBA" id="ARBA00022827"/>
    </source>
</evidence>
<dbReference type="InterPro" id="IPR036318">
    <property type="entry name" value="FAD-bd_PCMH-like_sf"/>
</dbReference>
<evidence type="ECO:0000313" key="7">
    <source>
        <dbReference type="EMBL" id="MFF0542401.1"/>
    </source>
</evidence>
<evidence type="ECO:0000259" key="6">
    <source>
        <dbReference type="PROSITE" id="PS51387"/>
    </source>
</evidence>
<dbReference type="InterPro" id="IPR012951">
    <property type="entry name" value="BBE"/>
</dbReference>
<comment type="cofactor">
    <cofactor evidence="1">
        <name>FAD</name>
        <dbReference type="ChEBI" id="CHEBI:57692"/>
    </cofactor>
</comment>
<dbReference type="SUPFAM" id="SSF56176">
    <property type="entry name" value="FAD-binding/transporter-associated domain-like"/>
    <property type="match status" value="1"/>
</dbReference>
<organism evidence="7 8">
    <name type="scientific">Nocardia thailandica</name>
    <dbReference type="NCBI Taxonomy" id="257275"/>
    <lineage>
        <taxon>Bacteria</taxon>
        <taxon>Bacillati</taxon>
        <taxon>Actinomycetota</taxon>
        <taxon>Actinomycetes</taxon>
        <taxon>Mycobacteriales</taxon>
        <taxon>Nocardiaceae</taxon>
        <taxon>Nocardia</taxon>
    </lineage>
</organism>
<protein>
    <submittedName>
        <fullName evidence="7">FAD-binding oxidoreductase</fullName>
    </submittedName>
</protein>
<reference evidence="7 8" key="1">
    <citation type="submission" date="2024-10" db="EMBL/GenBank/DDBJ databases">
        <title>The Natural Products Discovery Center: Release of the First 8490 Sequenced Strains for Exploring Actinobacteria Biosynthetic Diversity.</title>
        <authorList>
            <person name="Kalkreuter E."/>
            <person name="Kautsar S.A."/>
            <person name="Yang D."/>
            <person name="Bader C.D."/>
            <person name="Teijaro C.N."/>
            <person name="Fluegel L."/>
            <person name="Davis C.M."/>
            <person name="Simpson J.R."/>
            <person name="Lauterbach L."/>
            <person name="Steele A.D."/>
            <person name="Gui C."/>
            <person name="Meng S."/>
            <person name="Li G."/>
            <person name="Viehrig K."/>
            <person name="Ye F."/>
            <person name="Su P."/>
            <person name="Kiefer A.F."/>
            <person name="Nichols A."/>
            <person name="Cepeda A.J."/>
            <person name="Yan W."/>
            <person name="Fan B."/>
            <person name="Jiang Y."/>
            <person name="Adhikari A."/>
            <person name="Zheng C.-J."/>
            <person name="Schuster L."/>
            <person name="Cowan T.M."/>
            <person name="Smanski M.J."/>
            <person name="Chevrette M.G."/>
            <person name="De Carvalho L.P.S."/>
            <person name="Shen B."/>
        </authorList>
    </citation>
    <scope>NUCLEOTIDE SEQUENCE [LARGE SCALE GENOMIC DNA]</scope>
    <source>
        <strain evidence="7 8">NPDC004045</strain>
    </source>
</reference>
<proteinExistence type="inferred from homology"/>
<keyword evidence="3" id="KW-0285">Flavoprotein</keyword>
<dbReference type="PANTHER" id="PTHR42973:SF39">
    <property type="entry name" value="FAD-BINDING PCMH-TYPE DOMAIN-CONTAINING PROTEIN"/>
    <property type="match status" value="1"/>
</dbReference>
<dbReference type="Proteomes" id="UP001601444">
    <property type="component" value="Unassembled WGS sequence"/>
</dbReference>
<dbReference type="InterPro" id="IPR016169">
    <property type="entry name" value="FAD-bd_PCMH_sub2"/>
</dbReference>
<comment type="similarity">
    <text evidence="2">Belongs to the oxygen-dependent FAD-linked oxidoreductase family.</text>
</comment>
<gene>
    <name evidence="7" type="ORF">ACFYTF_06145</name>
</gene>